<protein>
    <submittedName>
        <fullName evidence="8">Choline dehydrogenase</fullName>
    </submittedName>
</protein>
<evidence type="ECO:0000313" key="8">
    <source>
        <dbReference type="EMBL" id="PRY70523.1"/>
    </source>
</evidence>
<keyword evidence="9" id="KW-1185">Reference proteome</keyword>
<reference evidence="8 9" key="1">
    <citation type="submission" date="2018-03" db="EMBL/GenBank/DDBJ databases">
        <title>Genomic Encyclopedia of Type Strains, Phase III (KMG-III): the genomes of soil and plant-associated and newly described type strains.</title>
        <authorList>
            <person name="Whitman W."/>
        </authorList>
    </citation>
    <scope>NUCLEOTIDE SEQUENCE [LARGE SCALE GENOMIC DNA]</scope>
    <source>
        <strain evidence="8 9">CGMCC 1.12484</strain>
    </source>
</reference>
<evidence type="ECO:0000256" key="3">
    <source>
        <dbReference type="ARBA" id="ARBA00022630"/>
    </source>
</evidence>
<dbReference type="Pfam" id="PF05199">
    <property type="entry name" value="GMC_oxred_C"/>
    <property type="match status" value="1"/>
</dbReference>
<evidence type="ECO:0000259" key="7">
    <source>
        <dbReference type="PROSITE" id="PS00624"/>
    </source>
</evidence>
<feature type="compositionally biased region" description="Polar residues" evidence="6">
    <location>
        <begin position="53"/>
        <end position="66"/>
    </location>
</feature>
<accession>A0A2T0VK09</accession>
<feature type="binding site" evidence="5">
    <location>
        <position position="274"/>
    </location>
    <ligand>
        <name>FAD</name>
        <dbReference type="ChEBI" id="CHEBI:57692"/>
    </ligand>
</feature>
<dbReference type="Gene3D" id="3.50.50.60">
    <property type="entry name" value="FAD/NAD(P)-binding domain"/>
    <property type="match status" value="1"/>
</dbReference>
<feature type="compositionally biased region" description="Low complexity" evidence="6">
    <location>
        <begin position="26"/>
        <end position="38"/>
    </location>
</feature>
<keyword evidence="3" id="KW-0285">Flavoprotein</keyword>
<dbReference type="InterPro" id="IPR036188">
    <property type="entry name" value="FAD/NAD-bd_sf"/>
</dbReference>
<dbReference type="GO" id="GO:0016614">
    <property type="term" value="F:oxidoreductase activity, acting on CH-OH group of donors"/>
    <property type="evidence" value="ECO:0007669"/>
    <property type="project" value="InterPro"/>
</dbReference>
<evidence type="ECO:0000313" key="9">
    <source>
        <dbReference type="Proteomes" id="UP000237983"/>
    </source>
</evidence>
<dbReference type="PANTHER" id="PTHR11552:SF147">
    <property type="entry name" value="CHOLINE DEHYDROGENASE, MITOCHONDRIAL"/>
    <property type="match status" value="1"/>
</dbReference>
<dbReference type="InterPro" id="IPR012132">
    <property type="entry name" value="GMC_OxRdtase"/>
</dbReference>
<dbReference type="PROSITE" id="PS00624">
    <property type="entry name" value="GMC_OXRED_2"/>
    <property type="match status" value="1"/>
</dbReference>
<sequence>MGSSMTTSNITDTDTTDTDTTDTDTNRTNTTRSATTRTDTTRIDTTRTAASTPAGTKSTKRATMTHSPLADPRPHVIVVGTGAAGLMVADRLADVARVTVIEAGADAGSPPPRWLLDDLAFGPGVDWGDSDAATGLSLPRGKVTGGSTSINAAAALRGQPWCFDEWNLPGWAWEDIAPSFEAIENDAQFGSEPGHGSEGPIPITRLSFSPIDETFVEWARARGHAWVDDQNAPGALGVGHWPTNMVDNGRRWGTHAAVLPGLRARATVRTSTEVTRLLLIDGECVGVEVNGPNGLEALHADHVVLSAGSFNSPAILLRSGIGPANTLAEANVPMQVEIPGVGRNLQDHPWAVLSVRATDPKAPGLRPVNGALLRYEIEQDDHLEVHLYPHQALPYVPGSDEAEVLVGIGLMRATSRGAVTLSSDGDLEVRMNHLSDEQDKRAWRAVLADATQYVDDMVAAGVFEPPVSPWWTSDDLDGAIRDHQDSYGHAVGTCQMGTDDNPSAVVDPSLAVRGVARLSVIDASVIPISPRANTMLASMAVGWRGGEMLATQLTTTENRSTTGRPTHATS</sequence>
<feature type="binding site" evidence="5">
    <location>
        <position position="143"/>
    </location>
    <ligand>
        <name>FAD</name>
        <dbReference type="ChEBI" id="CHEBI:57692"/>
    </ligand>
</feature>
<feature type="domain" description="Glucose-methanol-choline oxidoreductase N-terminal" evidence="7">
    <location>
        <begin position="308"/>
        <end position="322"/>
    </location>
</feature>
<name>A0A2T0VK09_9MICO</name>
<dbReference type="Pfam" id="PF00732">
    <property type="entry name" value="GMC_oxred_N"/>
    <property type="match status" value="1"/>
</dbReference>
<organism evidence="8 9">
    <name type="scientific">Glaciihabitans tibetensis</name>
    <dbReference type="NCBI Taxonomy" id="1266600"/>
    <lineage>
        <taxon>Bacteria</taxon>
        <taxon>Bacillati</taxon>
        <taxon>Actinomycetota</taxon>
        <taxon>Actinomycetes</taxon>
        <taxon>Micrococcales</taxon>
        <taxon>Microbacteriaceae</taxon>
        <taxon>Glaciihabitans</taxon>
    </lineage>
</organism>
<comment type="cofactor">
    <cofactor evidence="1 5">
        <name>FAD</name>
        <dbReference type="ChEBI" id="CHEBI:57692"/>
    </cofactor>
</comment>
<dbReference type="InterPro" id="IPR000172">
    <property type="entry name" value="GMC_OxRdtase_N"/>
</dbReference>
<evidence type="ECO:0000256" key="5">
    <source>
        <dbReference type="PIRSR" id="PIRSR000137-2"/>
    </source>
</evidence>
<gene>
    <name evidence="8" type="ORF">B0I08_101659</name>
</gene>
<feature type="binding site" evidence="5">
    <location>
        <position position="487"/>
    </location>
    <ligand>
        <name>substrate</name>
    </ligand>
</feature>
<dbReference type="SUPFAM" id="SSF51905">
    <property type="entry name" value="FAD/NAD(P)-binding domain"/>
    <property type="match status" value="1"/>
</dbReference>
<evidence type="ECO:0000256" key="4">
    <source>
        <dbReference type="ARBA" id="ARBA00022827"/>
    </source>
</evidence>
<comment type="caution">
    <text evidence="8">The sequence shown here is derived from an EMBL/GenBank/DDBJ whole genome shotgun (WGS) entry which is preliminary data.</text>
</comment>
<feature type="compositionally biased region" description="Low complexity" evidence="6">
    <location>
        <begin position="1"/>
        <end position="13"/>
    </location>
</feature>
<comment type="similarity">
    <text evidence="2">Belongs to the GMC oxidoreductase family.</text>
</comment>
<dbReference type="PANTHER" id="PTHR11552">
    <property type="entry name" value="GLUCOSE-METHANOL-CHOLINE GMC OXIDOREDUCTASE"/>
    <property type="match status" value="1"/>
</dbReference>
<evidence type="ECO:0000256" key="2">
    <source>
        <dbReference type="ARBA" id="ARBA00010790"/>
    </source>
</evidence>
<evidence type="ECO:0000256" key="1">
    <source>
        <dbReference type="ARBA" id="ARBA00001974"/>
    </source>
</evidence>
<dbReference type="PIRSF" id="PIRSF000137">
    <property type="entry name" value="Alcohol_oxidase"/>
    <property type="match status" value="1"/>
</dbReference>
<proteinExistence type="inferred from homology"/>
<dbReference type="GO" id="GO:0050660">
    <property type="term" value="F:flavin adenine dinucleotide binding"/>
    <property type="evidence" value="ECO:0007669"/>
    <property type="project" value="InterPro"/>
</dbReference>
<evidence type="ECO:0000256" key="6">
    <source>
        <dbReference type="SAM" id="MobiDB-lite"/>
    </source>
</evidence>
<dbReference type="EMBL" id="PVTL01000001">
    <property type="protein sequence ID" value="PRY70523.1"/>
    <property type="molecule type" value="Genomic_DNA"/>
</dbReference>
<dbReference type="Gene3D" id="3.30.410.40">
    <property type="match status" value="1"/>
</dbReference>
<dbReference type="InterPro" id="IPR007867">
    <property type="entry name" value="GMC_OxRtase_C"/>
</dbReference>
<dbReference type="AlphaFoldDB" id="A0A2T0VK09"/>
<feature type="region of interest" description="Disordered" evidence="6">
    <location>
        <begin position="1"/>
        <end position="72"/>
    </location>
</feature>
<dbReference type="Proteomes" id="UP000237983">
    <property type="component" value="Unassembled WGS sequence"/>
</dbReference>
<keyword evidence="4 5" id="KW-0274">FAD</keyword>
<dbReference type="SUPFAM" id="SSF54373">
    <property type="entry name" value="FAD-linked reductases, C-terminal domain"/>
    <property type="match status" value="1"/>
</dbReference>